<evidence type="ECO:0000313" key="3">
    <source>
        <dbReference type="EMBL" id="CAB4158251.1"/>
    </source>
</evidence>
<sequence length="56" mass="6356">MRIIKDMIDQLWTLLGMFIAWVVLDGSAKTVVGYAIMGTLVAWAITYPLRNPKDEE</sequence>
<reference evidence="2" key="1">
    <citation type="submission" date="2020-04" db="EMBL/GenBank/DDBJ databases">
        <authorList>
            <person name="Chiriac C."/>
            <person name="Salcher M."/>
            <person name="Ghai R."/>
            <person name="Kavagutti S V."/>
        </authorList>
    </citation>
    <scope>NUCLEOTIDE SEQUENCE</scope>
</reference>
<protein>
    <submittedName>
        <fullName evidence="2">Uncharacterized protein</fullName>
    </submittedName>
</protein>
<evidence type="ECO:0000256" key="1">
    <source>
        <dbReference type="SAM" id="Phobius"/>
    </source>
</evidence>
<keyword evidence="1" id="KW-1133">Transmembrane helix</keyword>
<proteinExistence type="predicted"/>
<organism evidence="2">
    <name type="scientific">uncultured Caudovirales phage</name>
    <dbReference type="NCBI Taxonomy" id="2100421"/>
    <lineage>
        <taxon>Viruses</taxon>
        <taxon>Duplodnaviria</taxon>
        <taxon>Heunggongvirae</taxon>
        <taxon>Uroviricota</taxon>
        <taxon>Caudoviricetes</taxon>
        <taxon>Peduoviridae</taxon>
        <taxon>Maltschvirus</taxon>
        <taxon>Maltschvirus maltsch</taxon>
    </lineage>
</organism>
<gene>
    <name evidence="2" type="ORF">UFOVP429_48</name>
    <name evidence="3" type="ORF">UFOVP696_119</name>
</gene>
<name>A0A6J5MRX6_9CAUD</name>
<feature type="transmembrane region" description="Helical" evidence="1">
    <location>
        <begin position="30"/>
        <end position="49"/>
    </location>
</feature>
<dbReference type="EMBL" id="LR796484">
    <property type="protein sequence ID" value="CAB4147806.1"/>
    <property type="molecule type" value="Genomic_DNA"/>
</dbReference>
<accession>A0A6J5MRX6</accession>
<keyword evidence="1" id="KW-0472">Membrane</keyword>
<keyword evidence="1" id="KW-0812">Transmembrane</keyword>
<evidence type="ECO:0000313" key="2">
    <source>
        <dbReference type="EMBL" id="CAB4147806.1"/>
    </source>
</evidence>
<dbReference type="EMBL" id="LR796666">
    <property type="protein sequence ID" value="CAB4158251.1"/>
    <property type="molecule type" value="Genomic_DNA"/>
</dbReference>